<sequence>MPRVDTAGNLPQEEVLNAGTPVAFEVPVGTPTRTRWGRICDFFRSADGIASTVLWLFLFGFLAVTVLPGMTSSKVFGPTGLLQMADPWRWTLESEKDQIPNSGQWDVYDSVLPESIFITESARAGHYPQWNPNQVGGTEGGAVPNVALLSPLSLPWWIMPAAYAPAGVKICETIAVALGFFLLLRRRWKFANFTVPLATLMYMSSGFMLAWTGWPQTRVAAMLPLLLWSAEALVSRRKWTTSAWFGLVLASLLLGGFPAVAIYGLYLAGGFFLLRFVTEWQGIREALRTLARGLLGGMLGLGLSAIQMLPFLDFSRTYVDFETRQRGSGPLPKEDLATALDPSIFGVDFDLAKWPTHWVEGLSYIGATTLVLAAIGVLFAYTAKRGIASYFAIVAVLLLTGLYGEDIVTHWLLKMPFLASSFLGRVRVVMDLAFVVLAAIGAHTLYGGAPRWNEARDRLQQRWYPRIRTIFAGAVIVYCGYQLRDSENLALEKLAEDYPSQVIQHGVTMGYVVGTLLAVLVIIALCVTSKEERTRALALAACGGLVAGPATATARTWWPQSSTESFYPPTATHDFLAANLGQDRFAPVSIAMLTGSQDAYNLRSMNGHKFTDPRYVEMLERIDPDGRLSATYSMTSWKGLRGAAEHGIYDRLAARYFVTGPEDLSLSVSDAVEDMEPVVSYALSSGGDTVTSEIQQGPLDALLIRSFGDEGLRQNNGISHLQITDLEGNLLAESRIPLDGMIDPMVLPIDGTAIPEDQMWQAQLSLEDTDAQATVGVNETGNLVSKPLSFMEELGMELAFYDGTFIFERPGVLHRIRWADEQIVATDPQERLDIMDDPETPGEAVILESPDVVRAEPLGTGEITNIDTPNPDDTYITVRSDGPGWVVVAENLRHKGWQASLDGQSTEIVPAEYFAGAVFVPDAGEHVITLKYRNPYFEKGKWVSLLCLLGTLGILGGAAISKRKGKNK</sequence>
<feature type="transmembrane region" description="Helical" evidence="1">
    <location>
        <begin position="503"/>
        <end position="525"/>
    </location>
</feature>
<keyword evidence="1" id="KW-0472">Membrane</keyword>
<organism evidence="3 4">
    <name type="scientific">Actinobaculum suis</name>
    <dbReference type="NCBI Taxonomy" id="1657"/>
    <lineage>
        <taxon>Bacteria</taxon>
        <taxon>Bacillati</taxon>
        <taxon>Actinomycetota</taxon>
        <taxon>Actinomycetes</taxon>
        <taxon>Actinomycetales</taxon>
        <taxon>Actinomycetaceae</taxon>
        <taxon>Actinobaculum</taxon>
    </lineage>
</organism>
<dbReference type="EMBL" id="JAWNFU010000003">
    <property type="protein sequence ID" value="MDY5153526.1"/>
    <property type="molecule type" value="Genomic_DNA"/>
</dbReference>
<keyword evidence="4" id="KW-1185">Reference proteome</keyword>
<reference evidence="3" key="1">
    <citation type="submission" date="2016-10" db="EMBL/GenBank/DDBJ databases">
        <authorList>
            <person name="de Groot N.N."/>
        </authorList>
    </citation>
    <scope>NUCLEOTIDE SEQUENCE [LARGE SCALE GENOMIC DNA]</scope>
    <source>
        <strain evidence="3">DSM 20639</strain>
    </source>
</reference>
<evidence type="ECO:0008006" key="5">
    <source>
        <dbReference type="Google" id="ProtNLM"/>
    </source>
</evidence>
<feature type="transmembrane region" description="Helical" evidence="1">
    <location>
        <begin position="53"/>
        <end position="71"/>
    </location>
</feature>
<keyword evidence="1" id="KW-0812">Transmembrane</keyword>
<feature type="transmembrane region" description="Helical" evidence="1">
    <location>
        <begin position="537"/>
        <end position="558"/>
    </location>
</feature>
<feature type="transmembrane region" description="Helical" evidence="1">
    <location>
        <begin position="244"/>
        <end position="277"/>
    </location>
</feature>
<gene>
    <name evidence="2" type="ORF">R6G71_05625</name>
    <name evidence="3" type="ORF">SAMN05421878_11214</name>
</gene>
<accession>A0A1G7DMU8</accession>
<feature type="transmembrane region" description="Helical" evidence="1">
    <location>
        <begin position="942"/>
        <end position="960"/>
    </location>
</feature>
<evidence type="ECO:0000313" key="3">
    <source>
        <dbReference type="EMBL" id="SDE52788.1"/>
    </source>
</evidence>
<dbReference type="AlphaFoldDB" id="A0A1G7DMU8"/>
<protein>
    <recommendedName>
        <fullName evidence="5">Membrane protein YfhO</fullName>
    </recommendedName>
</protein>
<proteinExistence type="predicted"/>
<reference evidence="4" key="2">
    <citation type="submission" date="2016-10" db="EMBL/GenBank/DDBJ databases">
        <authorList>
            <person name="Varghese N."/>
        </authorList>
    </citation>
    <scope>NUCLEOTIDE SEQUENCE [LARGE SCALE GENOMIC DNA]</scope>
    <source>
        <strain evidence="4">DSM 20639</strain>
    </source>
</reference>
<dbReference type="Proteomes" id="UP000182744">
    <property type="component" value="Unassembled WGS sequence"/>
</dbReference>
<evidence type="ECO:0000256" key="1">
    <source>
        <dbReference type="SAM" id="Phobius"/>
    </source>
</evidence>
<dbReference type="RefSeq" id="WP_074663138.1">
    <property type="nucleotide sequence ID" value="NZ_FNAU01000012.1"/>
</dbReference>
<feature type="transmembrane region" description="Helical" evidence="1">
    <location>
        <begin position="162"/>
        <end position="183"/>
    </location>
</feature>
<evidence type="ECO:0000313" key="2">
    <source>
        <dbReference type="EMBL" id="MDY5153526.1"/>
    </source>
</evidence>
<feature type="transmembrane region" description="Helical" evidence="1">
    <location>
        <begin position="467"/>
        <end position="483"/>
    </location>
</feature>
<dbReference type="EMBL" id="FNAU01000012">
    <property type="protein sequence ID" value="SDE52788.1"/>
    <property type="molecule type" value="Genomic_DNA"/>
</dbReference>
<keyword evidence="1" id="KW-1133">Transmembrane helix</keyword>
<feature type="transmembrane region" description="Helical" evidence="1">
    <location>
        <begin position="424"/>
        <end position="446"/>
    </location>
</feature>
<feature type="transmembrane region" description="Helical" evidence="1">
    <location>
        <begin position="361"/>
        <end position="380"/>
    </location>
</feature>
<name>A0A1G7DMU8_9ACTO</name>
<feature type="transmembrane region" description="Helical" evidence="1">
    <location>
        <begin position="190"/>
        <end position="214"/>
    </location>
</feature>
<evidence type="ECO:0000313" key="4">
    <source>
        <dbReference type="Proteomes" id="UP000182744"/>
    </source>
</evidence>
<reference evidence="2" key="3">
    <citation type="submission" date="2023-10" db="EMBL/GenBank/DDBJ databases">
        <title>Whole Genome based description of the genera Actinobaculum and Actinotignum reveals a complex phylogenetic relationship within the species included in the genus Actinotignum.</title>
        <authorList>
            <person name="Jensen C.S."/>
            <person name="Dargis R."/>
            <person name="Kemp M."/>
            <person name="Christensen J.J."/>
        </authorList>
    </citation>
    <scope>NUCLEOTIDE SEQUENCE</scope>
    <source>
        <strain evidence="2">Actinobaculum_suis_CCUG19206T</strain>
    </source>
</reference>
<feature type="transmembrane region" description="Helical" evidence="1">
    <location>
        <begin position="387"/>
        <end position="404"/>
    </location>
</feature>
<feature type="transmembrane region" description="Helical" evidence="1">
    <location>
        <begin position="289"/>
        <end position="312"/>
    </location>
</feature>
<dbReference type="Proteomes" id="UP001273799">
    <property type="component" value="Unassembled WGS sequence"/>
</dbReference>